<dbReference type="InterPro" id="IPR000276">
    <property type="entry name" value="GPCR_Rhodpsn"/>
</dbReference>
<feature type="transmembrane region" description="Helical" evidence="12">
    <location>
        <begin position="136"/>
        <end position="158"/>
    </location>
</feature>
<evidence type="ECO:0000256" key="3">
    <source>
        <dbReference type="ARBA" id="ARBA00022692"/>
    </source>
</evidence>
<keyword evidence="9" id="KW-0325">Glycoprotein</keyword>
<dbReference type="Pfam" id="PF00001">
    <property type="entry name" value="7tm_1"/>
    <property type="match status" value="2"/>
</dbReference>
<evidence type="ECO:0000313" key="14">
    <source>
        <dbReference type="EMBL" id="KAL1257403.1"/>
    </source>
</evidence>
<feature type="transmembrane region" description="Helical" evidence="12">
    <location>
        <begin position="93"/>
        <end position="115"/>
    </location>
</feature>
<accession>A0ABR3M130</accession>
<feature type="transmembrane region" description="Helical" evidence="12">
    <location>
        <begin position="266"/>
        <end position="289"/>
    </location>
</feature>
<dbReference type="PRINTS" id="PR00237">
    <property type="entry name" value="GPCRRHODOPSN"/>
</dbReference>
<feature type="transmembrane region" description="Helical" evidence="12">
    <location>
        <begin position="369"/>
        <end position="391"/>
    </location>
</feature>
<feature type="transmembrane region" description="Helical" evidence="12">
    <location>
        <begin position="433"/>
        <end position="463"/>
    </location>
</feature>
<dbReference type="Proteomes" id="UP001558613">
    <property type="component" value="Unassembled WGS sequence"/>
</dbReference>
<keyword evidence="15" id="KW-1185">Reference proteome</keyword>
<keyword evidence="6 12" id="KW-0472">Membrane</keyword>
<keyword evidence="4 12" id="KW-1133">Transmembrane helix</keyword>
<comment type="subcellular location">
    <subcellularLocation>
        <location evidence="1">Cell membrane</location>
        <topology evidence="1">Multi-pass membrane protein</topology>
    </subcellularLocation>
</comment>
<feature type="transmembrane region" description="Helical" evidence="12">
    <location>
        <begin position="310"/>
        <end position="333"/>
    </location>
</feature>
<keyword evidence="10 11" id="KW-0807">Transducer</keyword>
<keyword evidence="5 11" id="KW-0297">G-protein coupled receptor</keyword>
<evidence type="ECO:0000256" key="1">
    <source>
        <dbReference type="ARBA" id="ARBA00004651"/>
    </source>
</evidence>
<dbReference type="PANTHER" id="PTHR24234:SF10">
    <property type="entry name" value="G-PROTEIN COUPLED RECEPTOR 4"/>
    <property type="match status" value="1"/>
</dbReference>
<evidence type="ECO:0000256" key="8">
    <source>
        <dbReference type="ARBA" id="ARBA00023170"/>
    </source>
</evidence>
<evidence type="ECO:0000256" key="10">
    <source>
        <dbReference type="ARBA" id="ARBA00023224"/>
    </source>
</evidence>
<comment type="caution">
    <text evidence="14">The sequence shown here is derived from an EMBL/GenBank/DDBJ whole genome shotgun (WGS) entry which is preliminary data.</text>
</comment>
<evidence type="ECO:0000256" key="11">
    <source>
        <dbReference type="RuleBase" id="RU000688"/>
    </source>
</evidence>
<keyword evidence="8 11" id="KW-0675">Receptor</keyword>
<feature type="transmembrane region" description="Helical" evidence="12">
    <location>
        <begin position="403"/>
        <end position="427"/>
    </location>
</feature>
<keyword evidence="3 11" id="KW-0812">Transmembrane</keyword>
<dbReference type="PROSITE" id="PS00237">
    <property type="entry name" value="G_PROTEIN_RECEP_F1_1"/>
    <property type="match status" value="2"/>
</dbReference>
<feature type="transmembrane region" description="Helical" evidence="12">
    <location>
        <begin position="28"/>
        <end position="50"/>
    </location>
</feature>
<feature type="transmembrane region" description="Helical" evidence="12">
    <location>
        <begin position="57"/>
        <end position="81"/>
    </location>
</feature>
<feature type="transmembrane region" description="Helical" evidence="12">
    <location>
        <begin position="484"/>
        <end position="503"/>
    </location>
</feature>
<evidence type="ECO:0000256" key="4">
    <source>
        <dbReference type="ARBA" id="ARBA00022989"/>
    </source>
</evidence>
<evidence type="ECO:0000256" key="9">
    <source>
        <dbReference type="ARBA" id="ARBA00023180"/>
    </source>
</evidence>
<evidence type="ECO:0000256" key="2">
    <source>
        <dbReference type="ARBA" id="ARBA00022475"/>
    </source>
</evidence>
<keyword evidence="7" id="KW-1015">Disulfide bond</keyword>
<feature type="transmembrane region" description="Helical" evidence="12">
    <location>
        <begin position="224"/>
        <end position="246"/>
    </location>
</feature>
<feature type="domain" description="G-protein coupled receptors family 1 profile" evidence="13">
    <location>
        <begin position="385"/>
        <end position="635"/>
    </location>
</feature>
<proteinExistence type="inferred from homology"/>
<feature type="transmembrane region" description="Helical" evidence="12">
    <location>
        <begin position="178"/>
        <end position="203"/>
    </location>
</feature>
<dbReference type="Gene3D" id="1.20.1070.10">
    <property type="entry name" value="Rhodopsin 7-helix transmembrane proteins"/>
    <property type="match status" value="2"/>
</dbReference>
<dbReference type="PROSITE" id="PS50262">
    <property type="entry name" value="G_PROTEIN_RECEP_F1_2"/>
    <property type="match status" value="2"/>
</dbReference>
<dbReference type="EMBL" id="JAYMGO010000017">
    <property type="protein sequence ID" value="KAL1257403.1"/>
    <property type="molecule type" value="Genomic_DNA"/>
</dbReference>
<dbReference type="InterPro" id="IPR017452">
    <property type="entry name" value="GPCR_Rhodpsn_7TM"/>
</dbReference>
<evidence type="ECO:0000256" key="7">
    <source>
        <dbReference type="ARBA" id="ARBA00023157"/>
    </source>
</evidence>
<keyword evidence="2" id="KW-1003">Cell membrane</keyword>
<dbReference type="PANTHER" id="PTHR24234">
    <property type="entry name" value="LYSOPHOSPHATIDIC ACID RECEPTOR 5/SPHINGOSYLPHOSPHORYLCHOLINE RECEPTOR"/>
    <property type="match status" value="1"/>
</dbReference>
<dbReference type="SUPFAM" id="SSF81321">
    <property type="entry name" value="Family A G protein-coupled receptor-like"/>
    <property type="match status" value="2"/>
</dbReference>
<comment type="similarity">
    <text evidence="11">Belongs to the G-protein coupled receptor 1 family.</text>
</comment>
<organism evidence="14 15">
    <name type="scientific">Cirrhinus molitorella</name>
    <name type="common">mud carp</name>
    <dbReference type="NCBI Taxonomy" id="172907"/>
    <lineage>
        <taxon>Eukaryota</taxon>
        <taxon>Metazoa</taxon>
        <taxon>Chordata</taxon>
        <taxon>Craniata</taxon>
        <taxon>Vertebrata</taxon>
        <taxon>Euteleostomi</taxon>
        <taxon>Actinopterygii</taxon>
        <taxon>Neopterygii</taxon>
        <taxon>Teleostei</taxon>
        <taxon>Ostariophysi</taxon>
        <taxon>Cypriniformes</taxon>
        <taxon>Cyprinidae</taxon>
        <taxon>Labeoninae</taxon>
        <taxon>Labeonini</taxon>
        <taxon>Cirrhinus</taxon>
    </lineage>
</organism>
<feature type="transmembrane region" description="Helical" evidence="12">
    <location>
        <begin position="612"/>
        <end position="630"/>
    </location>
</feature>
<reference evidence="14 15" key="1">
    <citation type="submission" date="2023-09" db="EMBL/GenBank/DDBJ databases">
        <authorList>
            <person name="Wang M."/>
        </authorList>
    </citation>
    <scope>NUCLEOTIDE SEQUENCE [LARGE SCALE GENOMIC DNA]</scope>
    <source>
        <strain evidence="14">GT-2023</strain>
        <tissue evidence="14">Liver</tissue>
    </source>
</reference>
<evidence type="ECO:0000256" key="5">
    <source>
        <dbReference type="ARBA" id="ARBA00023040"/>
    </source>
</evidence>
<feature type="transmembrane region" description="Helical" evidence="12">
    <location>
        <begin position="537"/>
        <end position="558"/>
    </location>
</feature>
<evidence type="ECO:0000313" key="15">
    <source>
        <dbReference type="Proteomes" id="UP001558613"/>
    </source>
</evidence>
<evidence type="ECO:0000259" key="13">
    <source>
        <dbReference type="PROSITE" id="PS50262"/>
    </source>
</evidence>
<evidence type="ECO:0000256" key="6">
    <source>
        <dbReference type="ARBA" id="ARBA00023136"/>
    </source>
</evidence>
<feature type="transmembrane region" description="Helical" evidence="12">
    <location>
        <begin position="579"/>
        <end position="600"/>
    </location>
</feature>
<feature type="domain" description="G-protein coupled receptors family 1 profile" evidence="13">
    <location>
        <begin position="39"/>
        <end position="285"/>
    </location>
</feature>
<name>A0ABR3M130_9TELE</name>
<protein>
    <recommendedName>
        <fullName evidence="13">G-protein coupled receptors family 1 profile domain-containing protein</fullName>
    </recommendedName>
</protein>
<gene>
    <name evidence="14" type="ORF">QQF64_010647</name>
</gene>
<sequence>MALNASNLTSNLACPHGNTVEKYMYPTVYSVFFIIGFPANCLSLYVAWVLMKKGNNLAVYLINLSVGDLLYILTLPVWIMMPLGHAVDNSLCSIIALVMFNSFYVGSGFLCCISMDRYLAIAFPLHFARVREVKTAVLVSAIVWLVEIVLHLGFLAYTEIIWNFSARRMCEEPGIMTGAAANVAITRAVLGFLIPVLIMSFCFEEIIRALKKSTSTVVSERRKICRLLFSLLFTYLLAFTPFQVVMFIRGLTEPGNCSVAQNLRDVYMVFVATTTINSVLDPILYCLISDSAKTEMKKLFKICGENFNKMYSSMCAVLSCISLSILSYFQILYKKRIPESAYLCCLEMENNSSLNESDDCYPSAHPEKMVFITLHLAMILIGIPSNIFFLFVSYRLIHQKNELGIYLFNLALSDLLFIACLPVWVQFTLYDNWLYGKTACVVCVFLLFTNFYTSAVILSCIAVDRYIAIVHPLKFCSFRKRKTAVTVSIAAWIFTVVFNALTVHPESVYAEDDNEDVKYSVCLDLFPLPPTQKLVNVARFVVGFLIPALVVGFCYWQICTDVKRNQMLGSTERRHVFRLLASISLTLYLCFGPVHIMMVLRILLEGCPYPNWLFFVYKVSTFLSMLNCLADPLLYGFMSKTGQASVSNMLLFLRTWKKEHQKEVEQQNIPILENVSSGIETNILRLIPDSVIDQARDGKHDLA</sequence>
<evidence type="ECO:0000256" key="12">
    <source>
        <dbReference type="SAM" id="Phobius"/>
    </source>
</evidence>